<feature type="signal peptide" evidence="2">
    <location>
        <begin position="1"/>
        <end position="18"/>
    </location>
</feature>
<sequence>MMFLNVILMTPLIFFVQAIHRRNRPPPIEILRPGAHHFLPVPPIDPFHIPDHAPRPPTTTRRQWGRAR</sequence>
<evidence type="ECO:0000313" key="3">
    <source>
        <dbReference type="EMBL" id="CAJ0599505.1"/>
    </source>
</evidence>
<keyword evidence="4" id="KW-1185">Reference proteome</keyword>
<name>A0AA36GWL3_CYLNA</name>
<proteinExistence type="predicted"/>
<dbReference type="AlphaFoldDB" id="A0AA36GWL3"/>
<accession>A0AA36GWL3</accession>
<comment type="caution">
    <text evidence="3">The sequence shown here is derived from an EMBL/GenBank/DDBJ whole genome shotgun (WGS) entry which is preliminary data.</text>
</comment>
<evidence type="ECO:0008006" key="5">
    <source>
        <dbReference type="Google" id="ProtNLM"/>
    </source>
</evidence>
<evidence type="ECO:0000256" key="2">
    <source>
        <dbReference type="SAM" id="SignalP"/>
    </source>
</evidence>
<gene>
    <name evidence="3" type="ORF">CYNAS_LOCUS11488</name>
</gene>
<dbReference type="Proteomes" id="UP001176961">
    <property type="component" value="Unassembled WGS sequence"/>
</dbReference>
<evidence type="ECO:0000313" key="4">
    <source>
        <dbReference type="Proteomes" id="UP001176961"/>
    </source>
</evidence>
<feature type="region of interest" description="Disordered" evidence="1">
    <location>
        <begin position="46"/>
        <end position="68"/>
    </location>
</feature>
<organism evidence="3 4">
    <name type="scientific">Cylicocyclus nassatus</name>
    <name type="common">Nematode worm</name>
    <dbReference type="NCBI Taxonomy" id="53992"/>
    <lineage>
        <taxon>Eukaryota</taxon>
        <taxon>Metazoa</taxon>
        <taxon>Ecdysozoa</taxon>
        <taxon>Nematoda</taxon>
        <taxon>Chromadorea</taxon>
        <taxon>Rhabditida</taxon>
        <taxon>Rhabditina</taxon>
        <taxon>Rhabditomorpha</taxon>
        <taxon>Strongyloidea</taxon>
        <taxon>Strongylidae</taxon>
        <taxon>Cylicocyclus</taxon>
    </lineage>
</organism>
<evidence type="ECO:0000256" key="1">
    <source>
        <dbReference type="SAM" id="MobiDB-lite"/>
    </source>
</evidence>
<protein>
    <recommendedName>
        <fullName evidence="5">Secreted protein</fullName>
    </recommendedName>
</protein>
<reference evidence="3" key="1">
    <citation type="submission" date="2023-07" db="EMBL/GenBank/DDBJ databases">
        <authorList>
            <consortium name="CYATHOMIX"/>
        </authorList>
    </citation>
    <scope>NUCLEOTIDE SEQUENCE</scope>
    <source>
        <strain evidence="3">N/A</strain>
    </source>
</reference>
<feature type="chain" id="PRO_5041412279" description="Secreted protein" evidence="2">
    <location>
        <begin position="19"/>
        <end position="68"/>
    </location>
</feature>
<keyword evidence="2" id="KW-0732">Signal</keyword>
<dbReference type="EMBL" id="CATQJL010000223">
    <property type="protein sequence ID" value="CAJ0599505.1"/>
    <property type="molecule type" value="Genomic_DNA"/>
</dbReference>